<protein>
    <submittedName>
        <fullName evidence="3">Hotdog fold thioesterase</fullName>
    </submittedName>
</protein>
<dbReference type="GO" id="GO:0016787">
    <property type="term" value="F:hydrolase activity"/>
    <property type="evidence" value="ECO:0007669"/>
    <property type="project" value="UniProtKB-KW"/>
</dbReference>
<evidence type="ECO:0000313" key="4">
    <source>
        <dbReference type="Proteomes" id="UP001500194"/>
    </source>
</evidence>
<sequence length="150" mass="15695">MAGGLLHCMDEAAFLQTHIDQHGFLSFLGLTVEDLEPGRLRLRVPYDEKLTNTGPGANGQVHGGVAATIADTAGGLAVRSTLDEPTQTGVATIDLNISYLRPAAGDLVCTANVVRTGSTVGVAEMTIESETPDGKLKEVAVGRGSFRIFD</sequence>
<dbReference type="Gene3D" id="3.10.129.10">
    <property type="entry name" value="Hotdog Thioesterase"/>
    <property type="match status" value="1"/>
</dbReference>
<organism evidence="3 4">
    <name type="scientific">Salarchaeum japonicum</name>
    <dbReference type="NCBI Taxonomy" id="555573"/>
    <lineage>
        <taxon>Archaea</taxon>
        <taxon>Methanobacteriati</taxon>
        <taxon>Methanobacteriota</taxon>
        <taxon>Stenosarchaea group</taxon>
        <taxon>Halobacteria</taxon>
        <taxon>Halobacteriales</taxon>
        <taxon>Halobacteriaceae</taxon>
    </lineage>
</organism>
<dbReference type="NCBIfam" id="TIGR00369">
    <property type="entry name" value="unchar_dom_1"/>
    <property type="match status" value="1"/>
</dbReference>
<dbReference type="Proteomes" id="UP001500194">
    <property type="component" value="Unassembled WGS sequence"/>
</dbReference>
<name>A0AAV3T262_9EURY</name>
<evidence type="ECO:0000259" key="2">
    <source>
        <dbReference type="Pfam" id="PF03061"/>
    </source>
</evidence>
<dbReference type="Pfam" id="PF03061">
    <property type="entry name" value="4HBT"/>
    <property type="match status" value="1"/>
</dbReference>
<evidence type="ECO:0000256" key="1">
    <source>
        <dbReference type="ARBA" id="ARBA00022801"/>
    </source>
</evidence>
<feature type="domain" description="Thioesterase" evidence="2">
    <location>
        <begin position="58"/>
        <end position="132"/>
    </location>
</feature>
<accession>A0AAV3T262</accession>
<dbReference type="InterPro" id="IPR029069">
    <property type="entry name" value="HotDog_dom_sf"/>
</dbReference>
<gene>
    <name evidence="3" type="ORF">GCM10009019_21390</name>
</gene>
<dbReference type="InterPro" id="IPR006683">
    <property type="entry name" value="Thioestr_dom"/>
</dbReference>
<reference evidence="3 4" key="1">
    <citation type="journal article" date="2019" name="Int. J. Syst. Evol. Microbiol.">
        <title>The Global Catalogue of Microorganisms (GCM) 10K type strain sequencing project: providing services to taxonomists for standard genome sequencing and annotation.</title>
        <authorList>
            <consortium name="The Broad Institute Genomics Platform"/>
            <consortium name="The Broad Institute Genome Sequencing Center for Infectious Disease"/>
            <person name="Wu L."/>
            <person name="Ma J."/>
        </authorList>
    </citation>
    <scope>NUCLEOTIDE SEQUENCE [LARGE SCALE GENOMIC DNA]</scope>
    <source>
        <strain evidence="3 4">JCM 16327</strain>
    </source>
</reference>
<keyword evidence="1" id="KW-0378">Hydrolase</keyword>
<dbReference type="AlphaFoldDB" id="A0AAV3T262"/>
<dbReference type="SUPFAM" id="SSF54637">
    <property type="entry name" value="Thioesterase/thiol ester dehydrase-isomerase"/>
    <property type="match status" value="1"/>
</dbReference>
<dbReference type="PANTHER" id="PTHR43240">
    <property type="entry name" value="1,4-DIHYDROXY-2-NAPHTHOYL-COA THIOESTERASE 1"/>
    <property type="match status" value="1"/>
</dbReference>
<proteinExistence type="predicted"/>
<dbReference type="PANTHER" id="PTHR43240:SF20">
    <property type="entry name" value="MEDIUM_LONG-CHAIN ACYL-COA THIOESTERASE YIGI"/>
    <property type="match status" value="1"/>
</dbReference>
<dbReference type="InterPro" id="IPR003736">
    <property type="entry name" value="PAAI_dom"/>
</dbReference>
<dbReference type="CDD" id="cd03443">
    <property type="entry name" value="PaaI_thioesterase"/>
    <property type="match status" value="1"/>
</dbReference>
<keyword evidence="4" id="KW-1185">Reference proteome</keyword>
<dbReference type="EMBL" id="BAAADU010000002">
    <property type="protein sequence ID" value="GAA0657047.1"/>
    <property type="molecule type" value="Genomic_DNA"/>
</dbReference>
<evidence type="ECO:0000313" key="3">
    <source>
        <dbReference type="EMBL" id="GAA0657047.1"/>
    </source>
</evidence>
<comment type="caution">
    <text evidence="3">The sequence shown here is derived from an EMBL/GenBank/DDBJ whole genome shotgun (WGS) entry which is preliminary data.</text>
</comment>